<accession>A0ABV5X2V6</accession>
<reference evidence="1 2" key="1">
    <citation type="submission" date="2024-09" db="EMBL/GenBank/DDBJ databases">
        <authorList>
            <person name="Sun Q."/>
            <person name="Mori K."/>
        </authorList>
    </citation>
    <scope>NUCLEOTIDE SEQUENCE [LARGE SCALE GENOMIC DNA]</scope>
    <source>
        <strain evidence="1 2">JCM 11683</strain>
    </source>
</reference>
<organism evidence="1 2">
    <name type="scientific">Brevibacterium otitidis</name>
    <dbReference type="NCBI Taxonomy" id="53364"/>
    <lineage>
        <taxon>Bacteria</taxon>
        <taxon>Bacillati</taxon>
        <taxon>Actinomycetota</taxon>
        <taxon>Actinomycetes</taxon>
        <taxon>Micrococcales</taxon>
        <taxon>Brevibacteriaceae</taxon>
        <taxon>Brevibacterium</taxon>
    </lineage>
</organism>
<proteinExistence type="predicted"/>
<sequence length="260" mass="27865">MRRTTLALSLTLAVILLAVTALGAFAYVRISSVAQHLQDASDAADDYVAALYDEPEAAPRHLQTALDELAAARTGMDTWTLTAVAQTPRIGDSVVAVRTVTDEMHTLLTEAGPVLATAAEVVDFREQKLRPLPDSGSWFDSIDDLGEAIDKATDVLDGAPAAIESFDAAQQTVHEIDTAGLLPPVRDAIDELDDTLTQAADELRPLLDVMRSLADSDLYRLLSEAVSGLGDALGDLDLEELFDDLDEQLKKIRTPVTRGG</sequence>
<dbReference type="RefSeq" id="WP_376840513.1">
    <property type="nucleotide sequence ID" value="NZ_JBHMAU010000063.1"/>
</dbReference>
<dbReference type="EMBL" id="JBHMAU010000063">
    <property type="protein sequence ID" value="MFB9776664.1"/>
    <property type="molecule type" value="Genomic_DNA"/>
</dbReference>
<name>A0ABV5X2V6_9MICO</name>
<gene>
    <name evidence="1" type="ORF">ACFFN1_09675</name>
</gene>
<dbReference type="Proteomes" id="UP001589707">
    <property type="component" value="Unassembled WGS sequence"/>
</dbReference>
<comment type="caution">
    <text evidence="1">The sequence shown here is derived from an EMBL/GenBank/DDBJ whole genome shotgun (WGS) entry which is preliminary data.</text>
</comment>
<protein>
    <submittedName>
        <fullName evidence="1">Uncharacterized protein</fullName>
    </submittedName>
</protein>
<evidence type="ECO:0000313" key="2">
    <source>
        <dbReference type="Proteomes" id="UP001589707"/>
    </source>
</evidence>
<evidence type="ECO:0000313" key="1">
    <source>
        <dbReference type="EMBL" id="MFB9776664.1"/>
    </source>
</evidence>
<keyword evidence="2" id="KW-1185">Reference proteome</keyword>